<dbReference type="GO" id="GO:0005615">
    <property type="term" value="C:extracellular space"/>
    <property type="evidence" value="ECO:0007669"/>
    <property type="project" value="UniProtKB-KW"/>
</dbReference>
<dbReference type="GO" id="GO:0006955">
    <property type="term" value="P:immune response"/>
    <property type="evidence" value="ECO:0007669"/>
    <property type="project" value="InterPro"/>
</dbReference>
<dbReference type="Proteomes" id="UP001044222">
    <property type="component" value="Unassembled WGS sequence"/>
</dbReference>
<evidence type="ECO:0000256" key="1">
    <source>
        <dbReference type="ARBA" id="ARBA00022514"/>
    </source>
</evidence>
<proteinExistence type="predicted"/>
<dbReference type="Pfam" id="PF00048">
    <property type="entry name" value="IL8"/>
    <property type="match status" value="1"/>
</dbReference>
<dbReference type="InterPro" id="IPR001811">
    <property type="entry name" value="Chemokine_IL8-like_dom"/>
</dbReference>
<dbReference type="InterPro" id="IPR036048">
    <property type="entry name" value="Interleukin_8-like_sf"/>
</dbReference>
<organism evidence="3 4">
    <name type="scientific">Anguilla anguilla</name>
    <name type="common">European freshwater eel</name>
    <name type="synonym">Muraena anguilla</name>
    <dbReference type="NCBI Taxonomy" id="7936"/>
    <lineage>
        <taxon>Eukaryota</taxon>
        <taxon>Metazoa</taxon>
        <taxon>Chordata</taxon>
        <taxon>Craniata</taxon>
        <taxon>Vertebrata</taxon>
        <taxon>Euteleostomi</taxon>
        <taxon>Actinopterygii</taxon>
        <taxon>Neopterygii</taxon>
        <taxon>Teleostei</taxon>
        <taxon>Anguilliformes</taxon>
        <taxon>Anguillidae</taxon>
        <taxon>Anguilla</taxon>
    </lineage>
</organism>
<evidence type="ECO:0000313" key="4">
    <source>
        <dbReference type="Proteomes" id="UP001044222"/>
    </source>
</evidence>
<evidence type="ECO:0000259" key="2">
    <source>
        <dbReference type="Pfam" id="PF00048"/>
    </source>
</evidence>
<gene>
    <name evidence="3" type="ORF">ANANG_G00102860</name>
</gene>
<dbReference type="SUPFAM" id="SSF54117">
    <property type="entry name" value="Interleukin 8-like chemokines"/>
    <property type="match status" value="1"/>
</dbReference>
<dbReference type="AlphaFoldDB" id="A0A9D3MGX8"/>
<reference evidence="3" key="1">
    <citation type="submission" date="2021-01" db="EMBL/GenBank/DDBJ databases">
        <title>A chromosome-scale assembly of European eel, Anguilla anguilla.</title>
        <authorList>
            <person name="Henkel C."/>
            <person name="Jong-Raadsen S.A."/>
            <person name="Dufour S."/>
            <person name="Weltzien F.-A."/>
            <person name="Palstra A.P."/>
            <person name="Pelster B."/>
            <person name="Spaink H.P."/>
            <person name="Van Den Thillart G.E."/>
            <person name="Jansen H."/>
            <person name="Zahm M."/>
            <person name="Klopp C."/>
            <person name="Cedric C."/>
            <person name="Louis A."/>
            <person name="Berthelot C."/>
            <person name="Parey E."/>
            <person name="Roest Crollius H."/>
            <person name="Montfort J."/>
            <person name="Robinson-Rechavi M."/>
            <person name="Bucao C."/>
            <person name="Bouchez O."/>
            <person name="Gislard M."/>
            <person name="Lluch J."/>
            <person name="Milhes M."/>
            <person name="Lampietro C."/>
            <person name="Lopez Roques C."/>
            <person name="Donnadieu C."/>
            <person name="Braasch I."/>
            <person name="Desvignes T."/>
            <person name="Postlethwait J."/>
            <person name="Bobe J."/>
            <person name="Guiguen Y."/>
            <person name="Dirks R."/>
        </authorList>
    </citation>
    <scope>NUCLEOTIDE SEQUENCE</scope>
    <source>
        <strain evidence="3">Tag_6206</strain>
        <tissue evidence="3">Liver</tissue>
    </source>
</reference>
<evidence type="ECO:0000313" key="3">
    <source>
        <dbReference type="EMBL" id="KAG5848762.1"/>
    </source>
</evidence>
<comment type="caution">
    <text evidence="3">The sequence shown here is derived from an EMBL/GenBank/DDBJ whole genome shotgun (WGS) entry which is preliminary data.</text>
</comment>
<dbReference type="GO" id="GO:0008009">
    <property type="term" value="F:chemokine activity"/>
    <property type="evidence" value="ECO:0007669"/>
    <property type="project" value="InterPro"/>
</dbReference>
<keyword evidence="4" id="KW-1185">Reference proteome</keyword>
<feature type="domain" description="Chemokine interleukin-8-like" evidence="2">
    <location>
        <begin position="2"/>
        <end position="38"/>
    </location>
</feature>
<keyword evidence="1" id="KW-0202">Cytokine</keyword>
<protein>
    <recommendedName>
        <fullName evidence="2">Chemokine interleukin-8-like domain-containing protein</fullName>
    </recommendedName>
</protein>
<accession>A0A9D3MGX8</accession>
<dbReference type="EMBL" id="JAFIRN010000005">
    <property type="protein sequence ID" value="KAG5848762.1"/>
    <property type="molecule type" value="Genomic_DNA"/>
</dbReference>
<sequence length="53" mass="5717">MVVSWHKTSSSCAKAAYVFVTKRGRSICVDPTHGWVKSHAAQVPGTSKKNTNA</sequence>
<dbReference type="Gene3D" id="2.40.50.40">
    <property type="match status" value="1"/>
</dbReference>
<name>A0A9D3MGX8_ANGAN</name>